<name>A0A0U2UJN4_9BACL</name>
<evidence type="ECO:0000313" key="2">
    <source>
        <dbReference type="Proteomes" id="UP000061660"/>
    </source>
</evidence>
<protein>
    <submittedName>
        <fullName evidence="1">Uncharacterized protein</fullName>
    </submittedName>
</protein>
<dbReference type="PATRIC" id="fig|162209.4.peg.1859"/>
<keyword evidence="2" id="KW-1185">Reference proteome</keyword>
<organism evidence="1 2">
    <name type="scientific">Paenibacillus naphthalenovorans</name>
    <dbReference type="NCBI Taxonomy" id="162209"/>
    <lineage>
        <taxon>Bacteria</taxon>
        <taxon>Bacillati</taxon>
        <taxon>Bacillota</taxon>
        <taxon>Bacilli</taxon>
        <taxon>Bacillales</taxon>
        <taxon>Paenibacillaceae</taxon>
        <taxon>Paenibacillus</taxon>
    </lineage>
</organism>
<dbReference type="KEGG" id="pnp:IJ22_17550"/>
<dbReference type="STRING" id="162209.IJ22_17550"/>
<dbReference type="RefSeq" id="WP_062408452.1">
    <property type="nucleotide sequence ID" value="NZ_CP013652.1"/>
</dbReference>
<accession>A0A0U2UJN4</accession>
<evidence type="ECO:0000313" key="1">
    <source>
        <dbReference type="EMBL" id="ALS22129.1"/>
    </source>
</evidence>
<gene>
    <name evidence="1" type="ORF">IJ22_17550</name>
</gene>
<dbReference type="AlphaFoldDB" id="A0A0U2UJN4"/>
<dbReference type="Proteomes" id="UP000061660">
    <property type="component" value="Chromosome"/>
</dbReference>
<sequence length="144" mass="16779">MNKPILKHGNSYSQNEQLSKEGKYISIPFKFLDVVETERQREIREIINKYNYMRSDDEVELTMDAINEMCNDREVKISEPFNGVPRAYNIDFGDIEAYITITDEYWGQGNYDYSISLDGIIVKDNVSNERVVEVATWLDEAFNG</sequence>
<dbReference type="EMBL" id="CP013652">
    <property type="protein sequence ID" value="ALS22129.1"/>
    <property type="molecule type" value="Genomic_DNA"/>
</dbReference>
<proteinExistence type="predicted"/>
<reference evidence="1 2" key="2">
    <citation type="journal article" date="2016" name="Genome Announc.">
        <title>Complete Genome Sequences of Two Interactive Moderate Thermophiles, Paenibacillus napthalenovorans 32O-Y and Paenibacillus sp. 32O-W.</title>
        <authorList>
            <person name="Butler R.R.III."/>
            <person name="Wang J."/>
            <person name="Stark B.C."/>
            <person name="Pombert J.F."/>
        </authorList>
    </citation>
    <scope>NUCLEOTIDE SEQUENCE [LARGE SCALE GENOMIC DNA]</scope>
    <source>
        <strain evidence="1 2">32O-Y</strain>
    </source>
</reference>
<reference evidence="2" key="1">
    <citation type="submission" date="2015-12" db="EMBL/GenBank/DDBJ databases">
        <title>Complete genome sequences of two moderately thermophilic Paenibacillus species.</title>
        <authorList>
            <person name="Butler R.III."/>
            <person name="Wang J."/>
            <person name="Stark B.C."/>
            <person name="Pombert J.-F."/>
        </authorList>
    </citation>
    <scope>NUCLEOTIDE SEQUENCE [LARGE SCALE GENOMIC DNA]</scope>
    <source>
        <strain evidence="2">32O-Y</strain>
    </source>
</reference>